<dbReference type="AlphaFoldDB" id="A0A7V6A1J1"/>
<gene>
    <name evidence="3" type="ORF">ENV52_00815</name>
</gene>
<dbReference type="Pfam" id="PF06325">
    <property type="entry name" value="PrmA"/>
    <property type="match status" value="1"/>
</dbReference>
<accession>A0A7V6A1J1</accession>
<proteinExistence type="predicted"/>
<protein>
    <submittedName>
        <fullName evidence="3">Methyltransferase domain-containing protein</fullName>
    </submittedName>
</protein>
<keyword evidence="2 3" id="KW-0808">Transferase</keyword>
<reference evidence="3" key="1">
    <citation type="journal article" date="2020" name="mSystems">
        <title>Genome- and Community-Level Interaction Insights into Carbon Utilization and Element Cycling Functions of Hydrothermarchaeota in Hydrothermal Sediment.</title>
        <authorList>
            <person name="Zhou Z."/>
            <person name="Liu Y."/>
            <person name="Xu W."/>
            <person name="Pan J."/>
            <person name="Luo Z.H."/>
            <person name="Li M."/>
        </authorList>
    </citation>
    <scope>NUCLEOTIDE SEQUENCE [LARGE SCALE GENOMIC DNA]</scope>
    <source>
        <strain evidence="3">SpSt-767</strain>
    </source>
</reference>
<dbReference type="PANTHER" id="PTHR43648:SF1">
    <property type="entry name" value="ELECTRON TRANSFER FLAVOPROTEIN BETA SUBUNIT LYSINE METHYLTRANSFERASE"/>
    <property type="match status" value="1"/>
</dbReference>
<dbReference type="InterPro" id="IPR029063">
    <property type="entry name" value="SAM-dependent_MTases_sf"/>
</dbReference>
<sequence length="272" mass="30316">MPPPEKLFVYEIAGRVNPPPELTAQDFLGCWREGSCSYLFFSTPREAEVKAWLKANPGLGTFLSVTDLNYSDWEAGQALKPTRVAGFYLCPVWEEPQPEPGDITLHLEPGLAFGSGYHPTTRLCLSLLRHVFQEGTPCRVLDLGTGTGVLSLAALALGARQVIAVEYNDLAVHTAARNIRHNARQQDIFQIHGDARDFAYIPAELVLANIHLDVLLDLLNIPEFFNKKWYIFSGILGTQRGRFLAALQSTSLETMSVLDENMWYAILAGKRR</sequence>
<dbReference type="InterPro" id="IPR050078">
    <property type="entry name" value="Ribosomal_L11_MeTrfase_PrmA"/>
</dbReference>
<evidence type="ECO:0000256" key="1">
    <source>
        <dbReference type="ARBA" id="ARBA00022603"/>
    </source>
</evidence>
<dbReference type="Gene3D" id="3.40.50.150">
    <property type="entry name" value="Vaccinia Virus protein VP39"/>
    <property type="match status" value="1"/>
</dbReference>
<keyword evidence="1 3" id="KW-0489">Methyltransferase</keyword>
<dbReference type="GO" id="GO:0032259">
    <property type="term" value="P:methylation"/>
    <property type="evidence" value="ECO:0007669"/>
    <property type="project" value="UniProtKB-KW"/>
</dbReference>
<dbReference type="GO" id="GO:0008276">
    <property type="term" value="F:protein methyltransferase activity"/>
    <property type="evidence" value="ECO:0007669"/>
    <property type="project" value="TreeGrafter"/>
</dbReference>
<comment type="caution">
    <text evidence="3">The sequence shown here is derived from an EMBL/GenBank/DDBJ whole genome shotgun (WGS) entry which is preliminary data.</text>
</comment>
<name>A0A7V6A1J1_9BACT</name>
<dbReference type="CDD" id="cd02440">
    <property type="entry name" value="AdoMet_MTases"/>
    <property type="match status" value="1"/>
</dbReference>
<dbReference type="PANTHER" id="PTHR43648">
    <property type="entry name" value="ELECTRON TRANSFER FLAVOPROTEIN BETA SUBUNIT LYSINE METHYLTRANSFERASE"/>
    <property type="match status" value="1"/>
</dbReference>
<organism evidence="3">
    <name type="scientific">Desulfobacca acetoxidans</name>
    <dbReference type="NCBI Taxonomy" id="60893"/>
    <lineage>
        <taxon>Bacteria</taxon>
        <taxon>Pseudomonadati</taxon>
        <taxon>Thermodesulfobacteriota</taxon>
        <taxon>Desulfobaccia</taxon>
        <taxon>Desulfobaccales</taxon>
        <taxon>Desulfobaccaceae</taxon>
        <taxon>Desulfobacca</taxon>
    </lineage>
</organism>
<dbReference type="SUPFAM" id="SSF53335">
    <property type="entry name" value="S-adenosyl-L-methionine-dependent methyltransferases"/>
    <property type="match status" value="1"/>
</dbReference>
<evidence type="ECO:0000313" key="3">
    <source>
        <dbReference type="EMBL" id="HHS28231.1"/>
    </source>
</evidence>
<evidence type="ECO:0000256" key="2">
    <source>
        <dbReference type="ARBA" id="ARBA00022679"/>
    </source>
</evidence>
<dbReference type="EMBL" id="DTGR01000018">
    <property type="protein sequence ID" value="HHS28231.1"/>
    <property type="molecule type" value="Genomic_DNA"/>
</dbReference>